<proteinExistence type="predicted"/>
<accession>A0ABY9P8A8</accession>
<evidence type="ECO:0000313" key="2">
    <source>
        <dbReference type="Proteomes" id="UP001229313"/>
    </source>
</evidence>
<dbReference type="RefSeq" id="WP_309151976.1">
    <property type="nucleotide sequence ID" value="NZ_CP133568.1"/>
</dbReference>
<reference evidence="1 2" key="1">
    <citation type="submission" date="2023-08" db="EMBL/GenBank/DDBJ databases">
        <title>The whole genome sequence of Lysobacter yananisis.</title>
        <authorList>
            <person name="Sun H."/>
        </authorList>
    </citation>
    <scope>NUCLEOTIDE SEQUENCE [LARGE SCALE GENOMIC DNA]</scope>
    <source>
        <strain evidence="1 2">SNNU513</strain>
    </source>
</reference>
<evidence type="ECO:0000313" key="1">
    <source>
        <dbReference type="EMBL" id="WMT03149.1"/>
    </source>
</evidence>
<keyword evidence="2" id="KW-1185">Reference proteome</keyword>
<gene>
    <name evidence="1" type="ORF">RDV84_24875</name>
</gene>
<name>A0ABY9P8A8_9GAMM</name>
<dbReference type="Proteomes" id="UP001229313">
    <property type="component" value="Chromosome"/>
</dbReference>
<sequence>MAFFDRLYRGYSAEHWISGELFARSFEAFRLPADFGFDLVVTNQLKASKGEVEHADVFPFAFQVKSRWVTAEQINTGANNRPQAEFAYRLKQSELELLEGHRNSAIAFVFYLTPQMQAPRMFVVHSRDLGTLKSDGFLREVKDGFELLVRFHDLPLIGRDELIEELAKADHLSPEGMNKLRAKLPEWLPSTWNAHPYFCLAKDAEDGGKREWEFAMFCTDLSDFPNIPDALTGQRAAARHKELIAAAAAAGRNP</sequence>
<evidence type="ECO:0008006" key="3">
    <source>
        <dbReference type="Google" id="ProtNLM"/>
    </source>
</evidence>
<dbReference type="EMBL" id="CP133568">
    <property type="protein sequence ID" value="WMT03149.1"/>
    <property type="molecule type" value="Genomic_DNA"/>
</dbReference>
<organism evidence="1 2">
    <name type="scientific">Lysobacter yananisis</name>
    <dbReference type="NCBI Taxonomy" id="1003114"/>
    <lineage>
        <taxon>Bacteria</taxon>
        <taxon>Pseudomonadati</taxon>
        <taxon>Pseudomonadota</taxon>
        <taxon>Gammaproteobacteria</taxon>
        <taxon>Lysobacterales</taxon>
        <taxon>Lysobacteraceae</taxon>
        <taxon>Lysobacter</taxon>
    </lineage>
</organism>
<protein>
    <recommendedName>
        <fullName evidence="3">DUF4365 domain-containing protein</fullName>
    </recommendedName>
</protein>